<dbReference type="InterPro" id="IPR036097">
    <property type="entry name" value="HisK_dim/P_sf"/>
</dbReference>
<evidence type="ECO:0000256" key="5">
    <source>
        <dbReference type="ARBA" id="ARBA00022741"/>
    </source>
</evidence>
<reference evidence="12" key="1">
    <citation type="journal article" date="2004" name="Environ. Microbiol.">
        <title>The genome of Desulfotalea psychrophila, a sulfate-reducing bacterium from permanently cold Arctic sediments.</title>
        <authorList>
            <person name="Rabus R."/>
            <person name="Ruepp A."/>
            <person name="Frickey T."/>
            <person name="Rattei T."/>
            <person name="Fartmann B."/>
            <person name="Stark M."/>
            <person name="Bauer M."/>
            <person name="Zibat A."/>
            <person name="Lombardot T."/>
            <person name="Becker I."/>
            <person name="Amann J."/>
            <person name="Gellner K."/>
            <person name="Teeling H."/>
            <person name="Leuschner W.D."/>
            <person name="Gloeckner F.-O."/>
            <person name="Lupas A.N."/>
            <person name="Amann R."/>
            <person name="Klenk H.-P."/>
        </authorList>
    </citation>
    <scope>NUCLEOTIDE SEQUENCE [LARGE SCALE GENOMIC DNA]</scope>
    <source>
        <strain evidence="12">DSM 12343 / LSv54</strain>
    </source>
</reference>
<dbReference type="GO" id="GO:0005524">
    <property type="term" value="F:ATP binding"/>
    <property type="evidence" value="ECO:0007669"/>
    <property type="project" value="UniProtKB-KW"/>
</dbReference>
<dbReference type="HOGENOM" id="CLU_563520_0_0_7"/>
<dbReference type="EC" id="2.7.13.3" evidence="2"/>
<dbReference type="SMART" id="SM00387">
    <property type="entry name" value="HATPase_c"/>
    <property type="match status" value="1"/>
</dbReference>
<evidence type="ECO:0000313" key="12">
    <source>
        <dbReference type="Proteomes" id="UP000000602"/>
    </source>
</evidence>
<keyword evidence="12" id="KW-1185">Reference proteome</keyword>
<dbReference type="Pfam" id="PF02518">
    <property type="entry name" value="HATPase_c"/>
    <property type="match status" value="1"/>
</dbReference>
<evidence type="ECO:0000259" key="10">
    <source>
        <dbReference type="PROSITE" id="PS50109"/>
    </source>
</evidence>
<dbReference type="Proteomes" id="UP000000602">
    <property type="component" value="Chromosome"/>
</dbReference>
<dbReference type="InterPro" id="IPR003594">
    <property type="entry name" value="HATPase_dom"/>
</dbReference>
<evidence type="ECO:0000256" key="1">
    <source>
        <dbReference type="ARBA" id="ARBA00000085"/>
    </source>
</evidence>
<dbReference type="InterPro" id="IPR005467">
    <property type="entry name" value="His_kinase_dom"/>
</dbReference>
<dbReference type="Pfam" id="PF00512">
    <property type="entry name" value="HisKA"/>
    <property type="match status" value="1"/>
</dbReference>
<keyword evidence="7" id="KW-0067">ATP-binding</keyword>
<comment type="catalytic activity">
    <reaction evidence="1">
        <text>ATP + protein L-histidine = ADP + protein N-phospho-L-histidine.</text>
        <dbReference type="EC" id="2.7.13.3"/>
    </reaction>
</comment>
<evidence type="ECO:0000256" key="8">
    <source>
        <dbReference type="ARBA" id="ARBA00023012"/>
    </source>
</evidence>
<evidence type="ECO:0000256" key="9">
    <source>
        <dbReference type="SAM" id="Phobius"/>
    </source>
</evidence>
<dbReference type="Gene3D" id="3.30.565.10">
    <property type="entry name" value="Histidine kinase-like ATPase, C-terminal domain"/>
    <property type="match status" value="1"/>
</dbReference>
<dbReference type="InterPro" id="IPR003661">
    <property type="entry name" value="HisK_dim/P_dom"/>
</dbReference>
<dbReference type="InterPro" id="IPR036890">
    <property type="entry name" value="HATPase_C_sf"/>
</dbReference>
<evidence type="ECO:0000256" key="7">
    <source>
        <dbReference type="ARBA" id="ARBA00022840"/>
    </source>
</evidence>
<keyword evidence="9" id="KW-1133">Transmembrane helix</keyword>
<dbReference type="Gene3D" id="1.10.287.130">
    <property type="match status" value="1"/>
</dbReference>
<evidence type="ECO:0000256" key="6">
    <source>
        <dbReference type="ARBA" id="ARBA00022777"/>
    </source>
</evidence>
<evidence type="ECO:0000313" key="11">
    <source>
        <dbReference type="EMBL" id="CAG37620.1"/>
    </source>
</evidence>
<dbReference type="eggNOG" id="COG4191">
    <property type="taxonomic scope" value="Bacteria"/>
</dbReference>
<dbReference type="GO" id="GO:0000155">
    <property type="term" value="F:phosphorelay sensor kinase activity"/>
    <property type="evidence" value="ECO:0007669"/>
    <property type="project" value="InterPro"/>
</dbReference>
<proteinExistence type="predicted"/>
<keyword evidence="3" id="KW-0597">Phosphoprotein</keyword>
<name>Q6AJ60_DESPS</name>
<keyword evidence="8" id="KW-0902">Two-component regulatory system</keyword>
<dbReference type="KEGG" id="dps:DP2891"/>
<accession>Q6AJ60</accession>
<dbReference type="SUPFAM" id="SSF55874">
    <property type="entry name" value="ATPase domain of HSP90 chaperone/DNA topoisomerase II/histidine kinase"/>
    <property type="match status" value="1"/>
</dbReference>
<feature type="transmembrane region" description="Helical" evidence="9">
    <location>
        <begin position="228"/>
        <end position="250"/>
    </location>
</feature>
<dbReference type="SMART" id="SM00388">
    <property type="entry name" value="HisKA"/>
    <property type="match status" value="1"/>
</dbReference>
<dbReference type="PRINTS" id="PR00344">
    <property type="entry name" value="BCTRLSENSOR"/>
</dbReference>
<feature type="transmembrane region" description="Helical" evidence="9">
    <location>
        <begin position="42"/>
        <end position="61"/>
    </location>
</feature>
<dbReference type="InterPro" id="IPR004358">
    <property type="entry name" value="Sig_transdc_His_kin-like_C"/>
</dbReference>
<keyword evidence="5" id="KW-0547">Nucleotide-binding</keyword>
<dbReference type="AlphaFoldDB" id="Q6AJ60"/>
<dbReference type="SUPFAM" id="SSF47384">
    <property type="entry name" value="Homodimeric domain of signal transducing histidine kinase"/>
    <property type="match status" value="1"/>
</dbReference>
<evidence type="ECO:0000256" key="4">
    <source>
        <dbReference type="ARBA" id="ARBA00022679"/>
    </source>
</evidence>
<dbReference type="PROSITE" id="PS50109">
    <property type="entry name" value="HIS_KIN"/>
    <property type="match status" value="1"/>
</dbReference>
<dbReference type="CDD" id="cd00082">
    <property type="entry name" value="HisKA"/>
    <property type="match status" value="1"/>
</dbReference>
<dbReference type="PANTHER" id="PTHR43065:SF10">
    <property type="entry name" value="PEROXIDE STRESS-ACTIVATED HISTIDINE KINASE MAK3"/>
    <property type="match status" value="1"/>
</dbReference>
<evidence type="ECO:0000256" key="3">
    <source>
        <dbReference type="ARBA" id="ARBA00022553"/>
    </source>
</evidence>
<dbReference type="PANTHER" id="PTHR43065">
    <property type="entry name" value="SENSOR HISTIDINE KINASE"/>
    <property type="match status" value="1"/>
</dbReference>
<feature type="domain" description="Histidine kinase" evidence="10">
    <location>
        <begin position="290"/>
        <end position="499"/>
    </location>
</feature>
<dbReference type="CDD" id="cd00075">
    <property type="entry name" value="HATPase"/>
    <property type="match status" value="1"/>
</dbReference>
<protein>
    <recommendedName>
        <fullName evidence="2">histidine kinase</fullName>
        <ecNumber evidence="2">2.7.13.3</ecNumber>
    </recommendedName>
</protein>
<keyword evidence="9" id="KW-0812">Transmembrane</keyword>
<sequence length="499" mass="55050">MWEAVGNVGCVVKEKTKSEQKVDAVRKQKIDAGAQPFKLVKFFSFSSLVVILVFTLLLSWFQSKYSQKVMFEQSEAHTLLLAESINQQVFHRFVLPTVIRYGKISLREPEQYTLINRIITGLIHGMDIDSVKIYDSSKNVISYSTNSEIIGQEDQGGKGYTLALTGETSSKLIYGGSFSNLVGVGKSISCSLTTYIPFRQVGKSGESDGEILGVIEIDKDLTKEYSKILLLQVKLLLGSSVVMAVLFLVLRSIVARADKIMEAKTLERLRLEDKLNQAERLVHLGTMVATVSHEIKSPLGIVRSTAELLQKRIKKIAPGNEMLAGIIIDETTRLNDIVIEFLDFARPQKMNFVVATVDEIITKVLTFVTPQLKAQGVKLVTDFAPDLRATMLDQDAFYRALLNIVMNALQAMEEGGELQITTANLDDGAVLLRVRDTGRGISEENQAQIFNPFFTDRHKGTGLGLAITSNIIETHGGTVTVTSEPGLGSCFAIKLPRLA</sequence>
<keyword evidence="4" id="KW-0808">Transferase</keyword>
<gene>
    <name evidence="11" type="ordered locus">DP2891</name>
</gene>
<dbReference type="EMBL" id="CR522870">
    <property type="protein sequence ID" value="CAG37620.1"/>
    <property type="molecule type" value="Genomic_DNA"/>
</dbReference>
<evidence type="ECO:0000256" key="2">
    <source>
        <dbReference type="ARBA" id="ARBA00012438"/>
    </source>
</evidence>
<keyword evidence="6 11" id="KW-0418">Kinase</keyword>
<organism evidence="11 12">
    <name type="scientific">Desulfotalea psychrophila (strain LSv54 / DSM 12343)</name>
    <dbReference type="NCBI Taxonomy" id="177439"/>
    <lineage>
        <taxon>Bacteria</taxon>
        <taxon>Pseudomonadati</taxon>
        <taxon>Thermodesulfobacteriota</taxon>
        <taxon>Desulfobulbia</taxon>
        <taxon>Desulfobulbales</taxon>
        <taxon>Desulfocapsaceae</taxon>
        <taxon>Desulfotalea</taxon>
    </lineage>
</organism>
<keyword evidence="9" id="KW-0472">Membrane</keyword>
<dbReference type="STRING" id="177439.DP2891"/>